<comment type="caution">
    <text evidence="1">The sequence shown here is derived from an EMBL/GenBank/DDBJ whole genome shotgun (WGS) entry which is preliminary data.</text>
</comment>
<dbReference type="EMBL" id="JAVFWL010000005">
    <property type="protein sequence ID" value="KAK6755926.1"/>
    <property type="molecule type" value="Genomic_DNA"/>
</dbReference>
<evidence type="ECO:0000313" key="1">
    <source>
        <dbReference type="EMBL" id="KAK6755926.1"/>
    </source>
</evidence>
<name>A0ABR1E1D2_NECAM</name>
<keyword evidence="2" id="KW-1185">Reference proteome</keyword>
<sequence length="106" mass="11929">MGRRYVRLDWRPLSTLNSSLAEHMKMKFSSVFSPGLVCCTKSKTKLALKLDSRASLVFDLVQHTSPGEKPVFLKSRPVLYAAITRISTEIDRLVSVHVLEAVDHSE</sequence>
<gene>
    <name evidence="1" type="primary">Necator_chrV.g19154</name>
    <name evidence="1" type="ORF">RB195_014362</name>
</gene>
<reference evidence="1 2" key="1">
    <citation type="submission" date="2023-08" db="EMBL/GenBank/DDBJ databases">
        <title>A Necator americanus chromosomal reference genome.</title>
        <authorList>
            <person name="Ilik V."/>
            <person name="Petrzelkova K.J."/>
            <person name="Pardy F."/>
            <person name="Fuh T."/>
            <person name="Niatou-Singa F.S."/>
            <person name="Gouil Q."/>
            <person name="Baker L."/>
            <person name="Ritchie M.E."/>
            <person name="Jex A.R."/>
            <person name="Gazzola D."/>
            <person name="Li H."/>
            <person name="Toshio Fujiwara R."/>
            <person name="Zhan B."/>
            <person name="Aroian R.V."/>
            <person name="Pafco B."/>
            <person name="Schwarz E.M."/>
        </authorList>
    </citation>
    <scope>NUCLEOTIDE SEQUENCE [LARGE SCALE GENOMIC DNA]</scope>
    <source>
        <strain evidence="1 2">Aroian</strain>
        <tissue evidence="1">Whole animal</tissue>
    </source>
</reference>
<proteinExistence type="predicted"/>
<dbReference type="Proteomes" id="UP001303046">
    <property type="component" value="Unassembled WGS sequence"/>
</dbReference>
<accession>A0ABR1E1D2</accession>
<organism evidence="1 2">
    <name type="scientific">Necator americanus</name>
    <name type="common">Human hookworm</name>
    <dbReference type="NCBI Taxonomy" id="51031"/>
    <lineage>
        <taxon>Eukaryota</taxon>
        <taxon>Metazoa</taxon>
        <taxon>Ecdysozoa</taxon>
        <taxon>Nematoda</taxon>
        <taxon>Chromadorea</taxon>
        <taxon>Rhabditida</taxon>
        <taxon>Rhabditina</taxon>
        <taxon>Rhabditomorpha</taxon>
        <taxon>Strongyloidea</taxon>
        <taxon>Ancylostomatidae</taxon>
        <taxon>Bunostominae</taxon>
        <taxon>Necator</taxon>
    </lineage>
</organism>
<evidence type="ECO:0000313" key="2">
    <source>
        <dbReference type="Proteomes" id="UP001303046"/>
    </source>
</evidence>
<protein>
    <submittedName>
        <fullName evidence="1">Uncharacterized protein</fullName>
    </submittedName>
</protein>